<feature type="compositionally biased region" description="Basic and acidic residues" evidence="1">
    <location>
        <begin position="99"/>
        <end position="111"/>
    </location>
</feature>
<protein>
    <submittedName>
        <fullName evidence="2">Uncharacterized protein</fullName>
    </submittedName>
</protein>
<dbReference type="EMBL" id="AVOT02039538">
    <property type="protein sequence ID" value="MBW0534633.1"/>
    <property type="molecule type" value="Genomic_DNA"/>
</dbReference>
<organism evidence="2 3">
    <name type="scientific">Austropuccinia psidii MF-1</name>
    <dbReference type="NCBI Taxonomy" id="1389203"/>
    <lineage>
        <taxon>Eukaryota</taxon>
        <taxon>Fungi</taxon>
        <taxon>Dikarya</taxon>
        <taxon>Basidiomycota</taxon>
        <taxon>Pucciniomycotina</taxon>
        <taxon>Pucciniomycetes</taxon>
        <taxon>Pucciniales</taxon>
        <taxon>Sphaerophragmiaceae</taxon>
        <taxon>Austropuccinia</taxon>
    </lineage>
</organism>
<dbReference type="Proteomes" id="UP000765509">
    <property type="component" value="Unassembled WGS sequence"/>
</dbReference>
<keyword evidence="3" id="KW-1185">Reference proteome</keyword>
<feature type="region of interest" description="Disordered" evidence="1">
    <location>
        <begin position="60"/>
        <end position="129"/>
    </location>
</feature>
<feature type="compositionally biased region" description="Basic and acidic residues" evidence="1">
    <location>
        <begin position="60"/>
        <end position="77"/>
    </location>
</feature>
<comment type="caution">
    <text evidence="2">The sequence shown here is derived from an EMBL/GenBank/DDBJ whole genome shotgun (WGS) entry which is preliminary data.</text>
</comment>
<sequence>MVTRILSGHIESQPEGLQQLVAAQRVPDPCRSVKKLHEIVPDCEKMFGPSQHFQVTKWMESMDGKEKHDSFNSKMEGKQPTTTQASAKNRLRIKQQQLQREEEVTRTEKGQRQRTSNKLLQPAIQNPKA</sequence>
<gene>
    <name evidence="2" type="ORF">O181_074348</name>
</gene>
<reference evidence="2" key="1">
    <citation type="submission" date="2021-03" db="EMBL/GenBank/DDBJ databases">
        <title>Draft genome sequence of rust myrtle Austropuccinia psidii MF-1, a brazilian biotype.</title>
        <authorList>
            <person name="Quecine M.C."/>
            <person name="Pachon D.M.R."/>
            <person name="Bonatelli M.L."/>
            <person name="Correr F.H."/>
            <person name="Franceschini L.M."/>
            <person name="Leite T.F."/>
            <person name="Margarido G.R.A."/>
            <person name="Almeida C.A."/>
            <person name="Ferrarezi J.A."/>
            <person name="Labate C.A."/>
        </authorList>
    </citation>
    <scope>NUCLEOTIDE SEQUENCE</scope>
    <source>
        <strain evidence="2">MF-1</strain>
    </source>
</reference>
<evidence type="ECO:0000256" key="1">
    <source>
        <dbReference type="SAM" id="MobiDB-lite"/>
    </source>
</evidence>
<accession>A0A9Q3F6R7</accession>
<evidence type="ECO:0000313" key="2">
    <source>
        <dbReference type="EMBL" id="MBW0534633.1"/>
    </source>
</evidence>
<proteinExistence type="predicted"/>
<name>A0A9Q3F6R7_9BASI</name>
<evidence type="ECO:0000313" key="3">
    <source>
        <dbReference type="Proteomes" id="UP000765509"/>
    </source>
</evidence>
<dbReference type="AlphaFoldDB" id="A0A9Q3F6R7"/>